<organism evidence="1 2">
    <name type="scientific">Manihot esculenta</name>
    <name type="common">Cassava</name>
    <name type="synonym">Jatropha manihot</name>
    <dbReference type="NCBI Taxonomy" id="3983"/>
    <lineage>
        <taxon>Eukaryota</taxon>
        <taxon>Viridiplantae</taxon>
        <taxon>Streptophyta</taxon>
        <taxon>Embryophyta</taxon>
        <taxon>Tracheophyta</taxon>
        <taxon>Spermatophyta</taxon>
        <taxon>Magnoliopsida</taxon>
        <taxon>eudicotyledons</taxon>
        <taxon>Gunneridae</taxon>
        <taxon>Pentapetalae</taxon>
        <taxon>rosids</taxon>
        <taxon>fabids</taxon>
        <taxon>Malpighiales</taxon>
        <taxon>Euphorbiaceae</taxon>
        <taxon>Crotonoideae</taxon>
        <taxon>Manihoteae</taxon>
        <taxon>Manihot</taxon>
    </lineage>
</organism>
<evidence type="ECO:0000313" key="2">
    <source>
        <dbReference type="Proteomes" id="UP000091857"/>
    </source>
</evidence>
<keyword evidence="2" id="KW-1185">Reference proteome</keyword>
<gene>
    <name evidence="1" type="ORF">MANES_01G199601v8</name>
</gene>
<dbReference type="Proteomes" id="UP000091857">
    <property type="component" value="Chromosome 1"/>
</dbReference>
<sequence>NLKLVVSRNEKMRQLMSLLLLGTTLVFLMSMQTHEAIRVPFPHGEEAVGLLESLRSNDPPSGSSKCTHIPVSSEGECLNEKNYAGHSMASRRPDQRLMSPGRISANRK</sequence>
<protein>
    <submittedName>
        <fullName evidence="1">Uncharacterized protein</fullName>
    </submittedName>
</protein>
<proteinExistence type="predicted"/>
<evidence type="ECO:0000313" key="1">
    <source>
        <dbReference type="EMBL" id="KAG8663325.1"/>
    </source>
</evidence>
<dbReference type="EMBL" id="CM004387">
    <property type="protein sequence ID" value="KAG8663325.1"/>
    <property type="molecule type" value="Genomic_DNA"/>
</dbReference>
<accession>A0ACB7IF01</accession>
<comment type="caution">
    <text evidence="1">The sequence shown here is derived from an EMBL/GenBank/DDBJ whole genome shotgun (WGS) entry which is preliminary data.</text>
</comment>
<name>A0ACB7IF01_MANES</name>
<feature type="non-terminal residue" evidence="1">
    <location>
        <position position="1"/>
    </location>
</feature>
<reference evidence="2" key="1">
    <citation type="journal article" date="2016" name="Nat. Biotechnol.">
        <title>Sequencing wild and cultivated cassava and related species reveals extensive interspecific hybridization and genetic diversity.</title>
        <authorList>
            <person name="Bredeson J.V."/>
            <person name="Lyons J.B."/>
            <person name="Prochnik S.E."/>
            <person name="Wu G.A."/>
            <person name="Ha C.M."/>
            <person name="Edsinger-Gonzales E."/>
            <person name="Grimwood J."/>
            <person name="Schmutz J."/>
            <person name="Rabbi I.Y."/>
            <person name="Egesi C."/>
            <person name="Nauluvula P."/>
            <person name="Lebot V."/>
            <person name="Ndunguru J."/>
            <person name="Mkamilo G."/>
            <person name="Bart R.S."/>
            <person name="Setter T.L."/>
            <person name="Gleadow R.M."/>
            <person name="Kulakow P."/>
            <person name="Ferguson M.E."/>
            <person name="Rounsley S."/>
            <person name="Rokhsar D.S."/>
        </authorList>
    </citation>
    <scope>NUCLEOTIDE SEQUENCE [LARGE SCALE GENOMIC DNA]</scope>
    <source>
        <strain evidence="2">cv. AM560-2</strain>
    </source>
</reference>